<accession>A0A132BCB4</accession>
<dbReference type="InParanoid" id="A0A132BCB4"/>
<evidence type="ECO:0000313" key="1">
    <source>
        <dbReference type="EMBL" id="KUJ10070.1"/>
    </source>
</evidence>
<gene>
    <name evidence="1" type="ORF">LY89DRAFT_723871</name>
</gene>
<dbReference type="EMBL" id="KQ947430">
    <property type="protein sequence ID" value="KUJ10070.1"/>
    <property type="molecule type" value="Genomic_DNA"/>
</dbReference>
<evidence type="ECO:0000313" key="2">
    <source>
        <dbReference type="Proteomes" id="UP000070700"/>
    </source>
</evidence>
<reference evidence="1 2" key="1">
    <citation type="submission" date="2015-10" db="EMBL/GenBank/DDBJ databases">
        <title>Full genome of DAOMC 229536 Phialocephala scopiformis, a fungal endophyte of spruce producing the potent anti-insectan compound rugulosin.</title>
        <authorList>
            <consortium name="DOE Joint Genome Institute"/>
            <person name="Walker A.K."/>
            <person name="Frasz S.L."/>
            <person name="Seifert K.A."/>
            <person name="Miller J.D."/>
            <person name="Mondo S.J."/>
            <person name="Labutti K."/>
            <person name="Lipzen A."/>
            <person name="Dockter R."/>
            <person name="Kennedy M."/>
            <person name="Grigoriev I.V."/>
            <person name="Spatafora J.W."/>
        </authorList>
    </citation>
    <scope>NUCLEOTIDE SEQUENCE [LARGE SCALE GENOMIC DNA]</scope>
    <source>
        <strain evidence="1 2">CBS 120377</strain>
    </source>
</reference>
<dbReference type="KEGG" id="psco:LY89DRAFT_723871"/>
<dbReference type="RefSeq" id="XP_018064425.1">
    <property type="nucleotide sequence ID" value="XM_018218851.1"/>
</dbReference>
<proteinExistence type="predicted"/>
<sequence length="216" mass="23075">MQGEYHEEQFPELNQSSYSLGFEGEVGVGGYDAPADLLSGENNHYHESIGLLTRGSIHGAMRNLPAINAFNSIDNMTMDSGYEASFWEPDWLNTPLNPAVEASTMVPDQTASLMDFNSGPQVAQSRLTASPAGIVMSKPMPTLSSSTFVPLPDAPLDTRDLTSSLSICGKSMPIWGMPRLGDRVASSAISGEGGVLGYEILTAASFLETFLALYGE</sequence>
<name>A0A132BCB4_MOLSC</name>
<dbReference type="Proteomes" id="UP000070700">
    <property type="component" value="Unassembled WGS sequence"/>
</dbReference>
<keyword evidence="2" id="KW-1185">Reference proteome</keyword>
<organism evidence="1 2">
    <name type="scientific">Mollisia scopiformis</name>
    <name type="common">Conifer needle endophyte fungus</name>
    <name type="synonym">Phialocephala scopiformis</name>
    <dbReference type="NCBI Taxonomy" id="149040"/>
    <lineage>
        <taxon>Eukaryota</taxon>
        <taxon>Fungi</taxon>
        <taxon>Dikarya</taxon>
        <taxon>Ascomycota</taxon>
        <taxon>Pezizomycotina</taxon>
        <taxon>Leotiomycetes</taxon>
        <taxon>Helotiales</taxon>
        <taxon>Mollisiaceae</taxon>
        <taxon>Mollisia</taxon>
    </lineage>
</organism>
<protein>
    <submittedName>
        <fullName evidence="1">Uncharacterized protein</fullName>
    </submittedName>
</protein>
<dbReference type="GeneID" id="28828577"/>
<dbReference type="AlphaFoldDB" id="A0A132BCB4"/>